<evidence type="ECO:0000313" key="4">
    <source>
        <dbReference type="Proteomes" id="UP000537592"/>
    </source>
</evidence>
<keyword evidence="2" id="KW-1133">Transmembrane helix</keyword>
<feature type="transmembrane region" description="Helical" evidence="2">
    <location>
        <begin position="137"/>
        <end position="157"/>
    </location>
</feature>
<keyword evidence="4" id="KW-1185">Reference proteome</keyword>
<keyword evidence="2" id="KW-0472">Membrane</keyword>
<protein>
    <submittedName>
        <fullName evidence="3">Uncharacterized protein</fullName>
    </submittedName>
</protein>
<evidence type="ECO:0000256" key="2">
    <source>
        <dbReference type="SAM" id="Phobius"/>
    </source>
</evidence>
<dbReference type="AlphaFoldDB" id="A0A7W5Z1D8"/>
<accession>A0A7W5Z1D8</accession>
<feature type="region of interest" description="Disordered" evidence="1">
    <location>
        <begin position="170"/>
        <end position="227"/>
    </location>
</feature>
<proteinExistence type="predicted"/>
<reference evidence="3 4" key="1">
    <citation type="submission" date="2020-08" db="EMBL/GenBank/DDBJ databases">
        <title>Genomic Encyclopedia of Type Strains, Phase IV (KMG-IV): sequencing the most valuable type-strain genomes for metagenomic binning, comparative biology and taxonomic classification.</title>
        <authorList>
            <person name="Goeker M."/>
        </authorList>
    </citation>
    <scope>NUCLEOTIDE SEQUENCE [LARGE SCALE GENOMIC DNA]</scope>
    <source>
        <strain evidence="3 4">DSM 28760</strain>
    </source>
</reference>
<name>A0A7W5Z1D8_9HYPH</name>
<evidence type="ECO:0000313" key="3">
    <source>
        <dbReference type="EMBL" id="MBB3807991.1"/>
    </source>
</evidence>
<dbReference type="EMBL" id="JACICC010000001">
    <property type="protein sequence ID" value="MBB3807991.1"/>
    <property type="molecule type" value="Genomic_DNA"/>
</dbReference>
<organism evidence="3 4">
    <name type="scientific">Pseudochelatococcus contaminans</name>
    <dbReference type="NCBI Taxonomy" id="1538103"/>
    <lineage>
        <taxon>Bacteria</taxon>
        <taxon>Pseudomonadati</taxon>
        <taxon>Pseudomonadota</taxon>
        <taxon>Alphaproteobacteria</taxon>
        <taxon>Hyphomicrobiales</taxon>
        <taxon>Chelatococcaceae</taxon>
        <taxon>Pseudochelatococcus</taxon>
    </lineage>
</organism>
<sequence length="404" mass="43643">MTDLYDLLNRAIDSQPDTPEARLAVYNHIRGLYTRRRQEIDPALPPAEAQEEHARLVREQAALETVIARIEAERTGVSPSSEELLSFDRFAASEAPPAPETEDEQQPVLAQSGDGGRGRPRVAARRQPREGSASRRAIALAAIAVVLAGIGVVAWWLRADVPDPETIGSEVVAEAPQESTAKITDRVDGSPPEDTPAEQPVEPAPSNGSSTNTAQQASPASGVSDESGTLAQRAFLFELDEQNPEQPKIGSGQVVWRLEGEGSPDAVLHADVTLPEAGLSFTVAIRPNSDETLPASHTIDVNFTNATDRPERVVRDLAIPQLRIDREPRGVPLSGLPIPVADNIFLIGLSSLPADIERNYTLLRERDWVDLPVRFTNGNLGTVTFAKGSAGRQAISDAIDSWRR</sequence>
<dbReference type="Proteomes" id="UP000537592">
    <property type="component" value="Unassembled WGS sequence"/>
</dbReference>
<feature type="region of interest" description="Disordered" evidence="1">
    <location>
        <begin position="93"/>
        <end position="134"/>
    </location>
</feature>
<feature type="compositionally biased region" description="Polar residues" evidence="1">
    <location>
        <begin position="206"/>
        <end position="227"/>
    </location>
</feature>
<comment type="caution">
    <text evidence="3">The sequence shown here is derived from an EMBL/GenBank/DDBJ whole genome shotgun (WGS) entry which is preliminary data.</text>
</comment>
<keyword evidence="2" id="KW-0812">Transmembrane</keyword>
<evidence type="ECO:0000256" key="1">
    <source>
        <dbReference type="SAM" id="MobiDB-lite"/>
    </source>
</evidence>
<gene>
    <name evidence="3" type="ORF">FHS81_000045</name>
</gene>